<dbReference type="EMBL" id="JBAHYK010000910">
    <property type="protein sequence ID" value="KAL0570565.1"/>
    <property type="molecule type" value="Genomic_DNA"/>
</dbReference>
<sequence>MNFTVPELPNHLVAHARELQEMLRQTTPTYRPVAEERVREFEDNIARLQADIDAHRAAIALLEAQQEQLKESVRAGSSLLAPIRRMPQELLLHIFSIHCEDGVRFCMSRGTPWVGYNRMPEPVSLSMQLHTLSLDISSDAPTPSQILPLCTNLTELQFSIIPPYVEVDQNTQRFLVPTLQSLTVRRISGGCPTFPHFFKQFTFPGLTSLHIEDHHSSRAILFNEEDIACLVDFLRRSSSPLTTLSLACSHLSGKQAVRLLQHTPRLTSLHLNEINFFHQSHDGLCTPSLFTHFTPTSSSPPFLPHLSHLKIAIFSEKFGDEEYRQLIEAIRSRVIPDSCSDGEPDVDRLQSVEVEFLDRWATFSGTLAPWGKLSDAGLEVTLPGGEVEISRFQRVPARRLGRSSAPNKEVGHA</sequence>
<reference evidence="2 3" key="1">
    <citation type="submission" date="2024-02" db="EMBL/GenBank/DDBJ databases">
        <title>A draft genome for the cacao thread blight pathogen Marasmius crinis-equi.</title>
        <authorList>
            <person name="Cohen S.P."/>
            <person name="Baruah I.K."/>
            <person name="Amoako-Attah I."/>
            <person name="Bukari Y."/>
            <person name="Meinhardt L.W."/>
            <person name="Bailey B.A."/>
        </authorList>
    </citation>
    <scope>NUCLEOTIDE SEQUENCE [LARGE SCALE GENOMIC DNA]</scope>
    <source>
        <strain evidence="2 3">GH-76</strain>
    </source>
</reference>
<accession>A0ABR3F626</accession>
<protein>
    <submittedName>
        <fullName evidence="2">Uncharacterized protein</fullName>
    </submittedName>
</protein>
<dbReference type="Proteomes" id="UP001465976">
    <property type="component" value="Unassembled WGS sequence"/>
</dbReference>
<evidence type="ECO:0000313" key="2">
    <source>
        <dbReference type="EMBL" id="KAL0570565.1"/>
    </source>
</evidence>
<keyword evidence="1" id="KW-0175">Coiled coil</keyword>
<feature type="coiled-coil region" evidence="1">
    <location>
        <begin position="31"/>
        <end position="72"/>
    </location>
</feature>
<dbReference type="Gene3D" id="3.80.10.10">
    <property type="entry name" value="Ribonuclease Inhibitor"/>
    <property type="match status" value="1"/>
</dbReference>
<dbReference type="InterPro" id="IPR032675">
    <property type="entry name" value="LRR_dom_sf"/>
</dbReference>
<keyword evidence="3" id="KW-1185">Reference proteome</keyword>
<name>A0ABR3F626_9AGAR</name>
<comment type="caution">
    <text evidence="2">The sequence shown here is derived from an EMBL/GenBank/DDBJ whole genome shotgun (WGS) entry which is preliminary data.</text>
</comment>
<evidence type="ECO:0000256" key="1">
    <source>
        <dbReference type="SAM" id="Coils"/>
    </source>
</evidence>
<proteinExistence type="predicted"/>
<dbReference type="SUPFAM" id="SSF52047">
    <property type="entry name" value="RNI-like"/>
    <property type="match status" value="1"/>
</dbReference>
<gene>
    <name evidence="2" type="ORF">V5O48_011395</name>
</gene>
<evidence type="ECO:0000313" key="3">
    <source>
        <dbReference type="Proteomes" id="UP001465976"/>
    </source>
</evidence>
<organism evidence="2 3">
    <name type="scientific">Marasmius crinis-equi</name>
    <dbReference type="NCBI Taxonomy" id="585013"/>
    <lineage>
        <taxon>Eukaryota</taxon>
        <taxon>Fungi</taxon>
        <taxon>Dikarya</taxon>
        <taxon>Basidiomycota</taxon>
        <taxon>Agaricomycotina</taxon>
        <taxon>Agaricomycetes</taxon>
        <taxon>Agaricomycetidae</taxon>
        <taxon>Agaricales</taxon>
        <taxon>Marasmiineae</taxon>
        <taxon>Marasmiaceae</taxon>
        <taxon>Marasmius</taxon>
    </lineage>
</organism>